<dbReference type="GO" id="GO:0007005">
    <property type="term" value="P:mitochondrion organization"/>
    <property type="evidence" value="ECO:0007669"/>
    <property type="project" value="TreeGrafter"/>
</dbReference>
<dbReference type="PANTHER" id="PTHR12289:SF44">
    <property type="entry name" value="OUTER MEMBRANE PROTEIN (SAM35), PUTATIVE (AFU_ORTHOLOGUE AFUA_1G13180)-RELATED"/>
    <property type="match status" value="1"/>
</dbReference>
<dbReference type="Pfam" id="PF17172">
    <property type="entry name" value="GST_N_4"/>
    <property type="match status" value="1"/>
</dbReference>
<proteinExistence type="predicted"/>
<dbReference type="InterPro" id="IPR050931">
    <property type="entry name" value="Mito_Protein_Transport_Metaxin"/>
</dbReference>
<dbReference type="OrthoDB" id="198787at2759"/>
<feature type="domain" description="Metaxin glutathione S-transferase" evidence="2">
    <location>
        <begin position="270"/>
        <end position="338"/>
    </location>
</feature>
<dbReference type="PANTHER" id="PTHR12289">
    <property type="entry name" value="METAXIN RELATED"/>
    <property type="match status" value="1"/>
</dbReference>
<reference evidence="4" key="1">
    <citation type="journal article" date="2020" name="Stud. Mycol.">
        <title>101 Dothideomycetes genomes: a test case for predicting lifestyles and emergence of pathogens.</title>
        <authorList>
            <person name="Haridas S."/>
            <person name="Albert R."/>
            <person name="Binder M."/>
            <person name="Bloem J."/>
            <person name="Labutti K."/>
            <person name="Salamov A."/>
            <person name="Andreopoulos B."/>
            <person name="Baker S."/>
            <person name="Barry K."/>
            <person name="Bills G."/>
            <person name="Bluhm B."/>
            <person name="Cannon C."/>
            <person name="Castanera R."/>
            <person name="Culley D."/>
            <person name="Daum C."/>
            <person name="Ezra D."/>
            <person name="Gonzalez J."/>
            <person name="Henrissat B."/>
            <person name="Kuo A."/>
            <person name="Liang C."/>
            <person name="Lipzen A."/>
            <person name="Lutzoni F."/>
            <person name="Magnuson J."/>
            <person name="Mondo S."/>
            <person name="Nolan M."/>
            <person name="Ohm R."/>
            <person name="Pangilinan J."/>
            <person name="Park H.-J."/>
            <person name="Ramirez L."/>
            <person name="Alfaro M."/>
            <person name="Sun H."/>
            <person name="Tritt A."/>
            <person name="Yoshinaga Y."/>
            <person name="Zwiers L.-H."/>
            <person name="Turgeon B."/>
            <person name="Goodwin S."/>
            <person name="Spatafora J."/>
            <person name="Crous P."/>
            <person name="Grigoriev I."/>
        </authorList>
    </citation>
    <scope>NUCLEOTIDE SEQUENCE</scope>
    <source>
        <strain evidence="4">CBS 675.92</strain>
    </source>
</reference>
<sequence length="343" mass="38021">MPSRISMAAKSPSITRAPAENEAEQNAPSPNTNPNPRQRRQQQQPPSKTLFAIPTPVKQLFDRFPLLTYPSNPLPLRAPPISSRNTHVLYIFATEAASAGGGGRQAELSFNPACLKWQAYLTFCGIDFRIERSNNHASPSGALPFLLPRKEGGTGGWGRPVVAGKLQRWCREECERGDAKGEKGRVVEEPGDLRYEAYLSLVDLRIRRAWLYTIYLTNPPTPSEPLYILPPSTNPLVRLSTARSLRAAAEAELLKHSATIDADELYKGVEEAFAALEMLLGDHEWFFGANGPGLFDASVFSYMHLLLDENFAGVGWRDGRLRDAVKGRGSLVAHRNRVLGRYL</sequence>
<dbReference type="Pfam" id="PF17171">
    <property type="entry name" value="GST_C_6"/>
    <property type="match status" value="1"/>
</dbReference>
<keyword evidence="5" id="KW-1185">Reference proteome</keyword>
<evidence type="ECO:0000259" key="2">
    <source>
        <dbReference type="Pfam" id="PF17171"/>
    </source>
</evidence>
<dbReference type="GO" id="GO:0001401">
    <property type="term" value="C:SAM complex"/>
    <property type="evidence" value="ECO:0007669"/>
    <property type="project" value="TreeGrafter"/>
</dbReference>
<evidence type="ECO:0000256" key="1">
    <source>
        <dbReference type="SAM" id="MobiDB-lite"/>
    </source>
</evidence>
<dbReference type="Proteomes" id="UP000800035">
    <property type="component" value="Unassembled WGS sequence"/>
</dbReference>
<dbReference type="AlphaFoldDB" id="A0A6A5TDN2"/>
<gene>
    <name evidence="4" type="ORF">CC80DRAFT_598600</name>
</gene>
<dbReference type="InterPro" id="IPR033468">
    <property type="entry name" value="Metaxin_GST"/>
</dbReference>
<dbReference type="EMBL" id="ML977031">
    <property type="protein sequence ID" value="KAF1949839.1"/>
    <property type="molecule type" value="Genomic_DNA"/>
</dbReference>
<evidence type="ECO:0008006" key="6">
    <source>
        <dbReference type="Google" id="ProtNLM"/>
    </source>
</evidence>
<accession>A0A6A5TDN2</accession>
<feature type="domain" description="Thioredoxin-like fold" evidence="3">
    <location>
        <begin position="112"/>
        <end position="217"/>
    </location>
</feature>
<name>A0A6A5TDN2_9PLEO</name>
<evidence type="ECO:0000313" key="4">
    <source>
        <dbReference type="EMBL" id="KAF1949839.1"/>
    </source>
</evidence>
<organism evidence="4 5">
    <name type="scientific">Byssothecium circinans</name>
    <dbReference type="NCBI Taxonomy" id="147558"/>
    <lineage>
        <taxon>Eukaryota</taxon>
        <taxon>Fungi</taxon>
        <taxon>Dikarya</taxon>
        <taxon>Ascomycota</taxon>
        <taxon>Pezizomycotina</taxon>
        <taxon>Dothideomycetes</taxon>
        <taxon>Pleosporomycetidae</taxon>
        <taxon>Pleosporales</taxon>
        <taxon>Massarineae</taxon>
        <taxon>Massarinaceae</taxon>
        <taxon>Byssothecium</taxon>
    </lineage>
</organism>
<dbReference type="InterPro" id="IPR012336">
    <property type="entry name" value="Thioredoxin-like_fold"/>
</dbReference>
<feature type="compositionally biased region" description="Low complexity" evidence="1">
    <location>
        <begin position="17"/>
        <end position="46"/>
    </location>
</feature>
<protein>
    <recommendedName>
        <fullName evidence="6">Mitochondrial outer membrane protein</fullName>
    </recommendedName>
</protein>
<feature type="region of interest" description="Disordered" evidence="1">
    <location>
        <begin position="1"/>
        <end position="51"/>
    </location>
</feature>
<evidence type="ECO:0000313" key="5">
    <source>
        <dbReference type="Proteomes" id="UP000800035"/>
    </source>
</evidence>
<evidence type="ECO:0000259" key="3">
    <source>
        <dbReference type="Pfam" id="PF17172"/>
    </source>
</evidence>